<protein>
    <submittedName>
        <fullName evidence="2">Uncharacterized protein</fullName>
    </submittedName>
</protein>
<feature type="transmembrane region" description="Helical" evidence="1">
    <location>
        <begin position="32"/>
        <end position="53"/>
    </location>
</feature>
<name>A0AAU8GBT8_9CHLR</name>
<dbReference type="EMBL" id="CP159307">
    <property type="protein sequence ID" value="XCH33185.1"/>
    <property type="molecule type" value="Genomic_DNA"/>
</dbReference>
<evidence type="ECO:0000313" key="2">
    <source>
        <dbReference type="EMBL" id="XCH33185.1"/>
    </source>
</evidence>
<dbReference type="AlphaFoldDB" id="A0AAU8GBT8"/>
<dbReference type="RefSeq" id="WP_353714432.1">
    <property type="nucleotide sequence ID" value="NZ_CP159307.1"/>
</dbReference>
<keyword evidence="1" id="KW-0472">Membrane</keyword>
<sequence length="57" mass="6310">MNAQVYSIGCRDVQKSPICAGIAPYGIMPHRMFIFIAAAAAVYLIIWVIAGVYRHLQ</sequence>
<proteinExistence type="predicted"/>
<accession>A0AAU8GBT8</accession>
<evidence type="ECO:0000256" key="1">
    <source>
        <dbReference type="SAM" id="Phobius"/>
    </source>
</evidence>
<reference evidence="2" key="1">
    <citation type="submission" date="2024-06" db="EMBL/GenBank/DDBJ databases">
        <title>A Novel Isolate, Dehalogenimonas sp. Strain 4OHTPN, Dechlorinates Aromatic 4 Hydroxy chlorothalonil by a Novel Reductive Dehalogenase.</title>
        <authorList>
            <person name="Liu G."/>
        </authorList>
    </citation>
    <scope>NUCLEOTIDE SEQUENCE</scope>
    <source>
        <strain evidence="2">4OHTPN</strain>
    </source>
</reference>
<keyword evidence="1" id="KW-1133">Transmembrane helix</keyword>
<organism evidence="2">
    <name type="scientific">Dehalogenimonas sp. 4OHTPN</name>
    <dbReference type="NCBI Taxonomy" id="3166643"/>
    <lineage>
        <taxon>Bacteria</taxon>
        <taxon>Bacillati</taxon>
        <taxon>Chloroflexota</taxon>
        <taxon>Dehalococcoidia</taxon>
        <taxon>Dehalococcoidales</taxon>
        <taxon>Dehalococcoidaceae</taxon>
        <taxon>Dehalogenimonas</taxon>
    </lineage>
</organism>
<gene>
    <name evidence="2" type="ORF">ABV300_08540</name>
</gene>
<keyword evidence="1" id="KW-0812">Transmembrane</keyword>